<feature type="region of interest" description="Disordered" evidence="1">
    <location>
        <begin position="316"/>
        <end position="341"/>
    </location>
</feature>
<dbReference type="Gene3D" id="2.30.30.40">
    <property type="entry name" value="SH3 Domains"/>
    <property type="match status" value="2"/>
</dbReference>
<organism evidence="3 4">
    <name type="scientific">Actinoplanes friuliensis DSM 7358</name>
    <dbReference type="NCBI Taxonomy" id="1246995"/>
    <lineage>
        <taxon>Bacteria</taxon>
        <taxon>Bacillati</taxon>
        <taxon>Actinomycetota</taxon>
        <taxon>Actinomycetes</taxon>
        <taxon>Micromonosporales</taxon>
        <taxon>Micromonosporaceae</taxon>
        <taxon>Actinoplanes</taxon>
    </lineage>
</organism>
<dbReference type="GO" id="GO:0006935">
    <property type="term" value="P:chemotaxis"/>
    <property type="evidence" value="ECO:0007669"/>
    <property type="project" value="InterPro"/>
</dbReference>
<name>U5WAR4_9ACTN</name>
<dbReference type="PROSITE" id="PS50851">
    <property type="entry name" value="CHEW"/>
    <property type="match status" value="3"/>
</dbReference>
<evidence type="ECO:0000256" key="1">
    <source>
        <dbReference type="SAM" id="MobiDB-lite"/>
    </source>
</evidence>
<accession>U5WAR4</accession>
<dbReference type="PANTHER" id="PTHR22617">
    <property type="entry name" value="CHEMOTAXIS SENSOR HISTIDINE KINASE-RELATED"/>
    <property type="match status" value="1"/>
</dbReference>
<evidence type="ECO:0000313" key="3">
    <source>
        <dbReference type="EMBL" id="AGZ46313.1"/>
    </source>
</evidence>
<dbReference type="EMBL" id="CP006272">
    <property type="protein sequence ID" value="AGZ46313.1"/>
    <property type="molecule type" value="Genomic_DNA"/>
</dbReference>
<dbReference type="RefSeq" id="WP_023562645.1">
    <property type="nucleotide sequence ID" value="NC_022657.1"/>
</dbReference>
<dbReference type="HOGENOM" id="CLU_040928_1_0_11"/>
<protein>
    <submittedName>
        <fullName evidence="3">CheW protein</fullName>
    </submittedName>
</protein>
<dbReference type="PANTHER" id="PTHR22617:SF23">
    <property type="entry name" value="CHEMOTAXIS PROTEIN CHEW"/>
    <property type="match status" value="1"/>
</dbReference>
<dbReference type="eggNOG" id="COG0835">
    <property type="taxonomic scope" value="Bacteria"/>
</dbReference>
<gene>
    <name evidence="3" type="ORF">AFR_40295</name>
</gene>
<dbReference type="InterPro" id="IPR036061">
    <property type="entry name" value="CheW-like_dom_sf"/>
</dbReference>
<dbReference type="GO" id="GO:0007165">
    <property type="term" value="P:signal transduction"/>
    <property type="evidence" value="ECO:0007669"/>
    <property type="project" value="InterPro"/>
</dbReference>
<reference evidence="3 4" key="1">
    <citation type="journal article" date="2014" name="J. Biotechnol.">
        <title>Complete genome sequence of the actinobacterium Actinoplanes friuliensis HAG 010964, producer of the lipopeptide antibiotic friulimycin.</title>
        <authorList>
            <person name="Ruckert C."/>
            <person name="Szczepanowski R."/>
            <person name="Albersmeier A."/>
            <person name="Goesmann A."/>
            <person name="Fischer N."/>
            <person name="Steinkamper A."/>
            <person name="Puhler A."/>
            <person name="Biener R."/>
            <person name="Schwartz D."/>
            <person name="Kalinowski J."/>
        </authorList>
    </citation>
    <scope>NUCLEOTIDE SEQUENCE [LARGE SCALE GENOMIC DNA]</scope>
    <source>
        <strain evidence="3 4">DSM 7358</strain>
    </source>
</reference>
<dbReference type="InterPro" id="IPR039315">
    <property type="entry name" value="CheW"/>
</dbReference>
<dbReference type="Pfam" id="PF01584">
    <property type="entry name" value="CheW"/>
    <property type="match status" value="3"/>
</dbReference>
<feature type="domain" description="CheW-like" evidence="2">
    <location>
        <begin position="4"/>
        <end position="144"/>
    </location>
</feature>
<feature type="domain" description="CheW-like" evidence="2">
    <location>
        <begin position="168"/>
        <end position="308"/>
    </location>
</feature>
<dbReference type="PATRIC" id="fig|1246995.3.peg.8155"/>
<evidence type="ECO:0000313" key="4">
    <source>
        <dbReference type="Proteomes" id="UP000017746"/>
    </source>
</evidence>
<dbReference type="KEGG" id="afs:AFR_40295"/>
<keyword evidence="4" id="KW-1185">Reference proteome</keyword>
<dbReference type="OrthoDB" id="3276128at2"/>
<dbReference type="InterPro" id="IPR002545">
    <property type="entry name" value="CheW-lke_dom"/>
</dbReference>
<dbReference type="GO" id="GO:0005829">
    <property type="term" value="C:cytosol"/>
    <property type="evidence" value="ECO:0007669"/>
    <property type="project" value="TreeGrafter"/>
</dbReference>
<dbReference type="SMART" id="SM00260">
    <property type="entry name" value="CheW"/>
    <property type="match status" value="3"/>
</dbReference>
<evidence type="ECO:0000259" key="2">
    <source>
        <dbReference type="PROSITE" id="PS50851"/>
    </source>
</evidence>
<dbReference type="Proteomes" id="UP000017746">
    <property type="component" value="Chromosome"/>
</dbReference>
<dbReference type="SUPFAM" id="SSF50341">
    <property type="entry name" value="CheW-like"/>
    <property type="match status" value="3"/>
</dbReference>
<dbReference type="STRING" id="1246995.AFR_40295"/>
<feature type="domain" description="CheW-like" evidence="2">
    <location>
        <begin position="347"/>
        <end position="490"/>
    </location>
</feature>
<sequence>MTTPALFGVFHAGDLRVALPLDELREVIMRPPSFSPLPATATGLLGAVNLRHVIIPVLDLCRLAGHEDGNTSGKVIVIVARGDQLFGLLADEIEGVVRLTADALLETTVAGDPPALFSHTFERPEDGAVVSLLDAEAISKLPGIPVVRDTGPRGAVTGLGGETADASRRTVLLLRCGPIGLCIDVNHVHSVIPQLTVHSSPLEGTTCRGVVHLHDKAVPAVDPLVLLGLGSVPDDGNLRGLVLAMPRGLVVLTVSDIADIASVPVSDVLPLPPVGMRKGGFLTGVLRSESGDQHLLLDGEALRADAELDALGSLGVSLRGRTETPPPPPVKQQDKDRPDGRQVVPSVRKFLTYSVGMEAATPLSQITEIVPYPPNAIALDGGGPLMAIFTHRRLSVPLLSLQALLGVAGSPDTSTARVLLVDAPGGELIGFVVPALHAIEDSVWEETAPKEPGEPGTMLQRGPLVKIGTEAAGRLLPNVDLTELVAAELVA</sequence>
<dbReference type="AlphaFoldDB" id="U5WAR4"/>
<proteinExistence type="predicted"/>
<dbReference type="Gene3D" id="2.40.50.180">
    <property type="entry name" value="CheA-289, Domain 4"/>
    <property type="match status" value="2"/>
</dbReference>